<keyword evidence="2" id="KW-1133">Transmembrane helix</keyword>
<feature type="non-terminal residue" evidence="3">
    <location>
        <position position="1"/>
    </location>
</feature>
<feature type="transmembrane region" description="Helical" evidence="2">
    <location>
        <begin position="139"/>
        <end position="162"/>
    </location>
</feature>
<organism evidence="3 4">
    <name type="scientific">Aureobasidium namibiae CBS 147.97</name>
    <dbReference type="NCBI Taxonomy" id="1043004"/>
    <lineage>
        <taxon>Eukaryota</taxon>
        <taxon>Fungi</taxon>
        <taxon>Dikarya</taxon>
        <taxon>Ascomycota</taxon>
        <taxon>Pezizomycotina</taxon>
        <taxon>Dothideomycetes</taxon>
        <taxon>Dothideomycetidae</taxon>
        <taxon>Dothideales</taxon>
        <taxon>Saccotheciaceae</taxon>
        <taxon>Aureobasidium</taxon>
    </lineage>
</organism>
<dbReference type="EMBL" id="KL584712">
    <property type="protein sequence ID" value="KEQ72177.1"/>
    <property type="molecule type" value="Genomic_DNA"/>
</dbReference>
<feature type="transmembrane region" description="Helical" evidence="2">
    <location>
        <begin position="101"/>
        <end position="119"/>
    </location>
</feature>
<feature type="transmembrane region" description="Helical" evidence="2">
    <location>
        <begin position="31"/>
        <end position="51"/>
    </location>
</feature>
<keyword evidence="4" id="KW-1185">Reference proteome</keyword>
<dbReference type="OrthoDB" id="3923516at2759"/>
<keyword evidence="2" id="KW-0472">Membrane</keyword>
<feature type="compositionally biased region" description="Polar residues" evidence="1">
    <location>
        <begin position="288"/>
        <end position="297"/>
    </location>
</feature>
<evidence type="ECO:0000313" key="3">
    <source>
        <dbReference type="EMBL" id="KEQ72177.1"/>
    </source>
</evidence>
<accession>A0A074WR56</accession>
<dbReference type="AlphaFoldDB" id="A0A074WR56"/>
<keyword evidence="2" id="KW-0812">Transmembrane</keyword>
<dbReference type="GeneID" id="25411118"/>
<sequence>SMDTPESYGKGSARWQCILNGYTKYWYLRSALRWLSIVSSVTALIVFGIVYHTYAEYKHVHTLYLGTILFIVAPLLSFITNATALALLFLLRRKFFANPGWLLSGDLISGLLMSLNLAFNGQYIPGWYGGFLEDGLDALQTPWCFCLVLGVFHVLLFLCEIWEVHYYRRMRREQSYVHRGDDDDSKHVPSSPKDERAEPQDIELQSPTSPIEPWSEAPDTPSHTEVPENALVEMPGTLRVELPDGRILELPEGCRVELPADHRAEHRAELPDNRRLRLITQPYELDSTSTASTQWYGSSPVAPSYKTQDW</sequence>
<protein>
    <submittedName>
        <fullName evidence="3">Uncharacterized protein</fullName>
    </submittedName>
</protein>
<name>A0A074WR56_9PEZI</name>
<gene>
    <name evidence="3" type="ORF">M436DRAFT_49697</name>
</gene>
<reference evidence="3 4" key="1">
    <citation type="journal article" date="2014" name="BMC Genomics">
        <title>Genome sequencing of four Aureobasidium pullulans varieties: biotechnological potential, stress tolerance, and description of new species.</title>
        <authorList>
            <person name="Gostin Ar C."/>
            <person name="Ohm R.A."/>
            <person name="Kogej T."/>
            <person name="Sonjak S."/>
            <person name="Turk M."/>
            <person name="Zajc J."/>
            <person name="Zalar P."/>
            <person name="Grube M."/>
            <person name="Sun H."/>
            <person name="Han J."/>
            <person name="Sharma A."/>
            <person name="Chiniquy J."/>
            <person name="Ngan C.Y."/>
            <person name="Lipzen A."/>
            <person name="Barry K."/>
            <person name="Grigoriev I.V."/>
            <person name="Gunde-Cimerman N."/>
        </authorList>
    </citation>
    <scope>NUCLEOTIDE SEQUENCE [LARGE SCALE GENOMIC DNA]</scope>
    <source>
        <strain evidence="3 4">CBS 147.97</strain>
    </source>
</reference>
<evidence type="ECO:0000256" key="2">
    <source>
        <dbReference type="SAM" id="Phobius"/>
    </source>
</evidence>
<proteinExistence type="predicted"/>
<evidence type="ECO:0000313" key="4">
    <source>
        <dbReference type="Proteomes" id="UP000027730"/>
    </source>
</evidence>
<feature type="compositionally biased region" description="Basic and acidic residues" evidence="1">
    <location>
        <begin position="178"/>
        <end position="199"/>
    </location>
</feature>
<dbReference type="Proteomes" id="UP000027730">
    <property type="component" value="Unassembled WGS sequence"/>
</dbReference>
<feature type="transmembrane region" description="Helical" evidence="2">
    <location>
        <begin position="63"/>
        <end position="89"/>
    </location>
</feature>
<dbReference type="HOGENOM" id="CLU_888478_0_0_1"/>
<evidence type="ECO:0000256" key="1">
    <source>
        <dbReference type="SAM" id="MobiDB-lite"/>
    </source>
</evidence>
<feature type="region of interest" description="Disordered" evidence="1">
    <location>
        <begin position="178"/>
        <end position="226"/>
    </location>
</feature>
<feature type="region of interest" description="Disordered" evidence="1">
    <location>
        <begin position="288"/>
        <end position="310"/>
    </location>
</feature>
<dbReference type="RefSeq" id="XP_013426246.1">
    <property type="nucleotide sequence ID" value="XM_013570792.1"/>
</dbReference>